<protein>
    <submittedName>
        <fullName evidence="5">Myotubularin phosphatase domain-containing protein</fullName>
    </submittedName>
</protein>
<name>A0A1I8GG22_9PLAT</name>
<dbReference type="PANTHER" id="PTHR10807">
    <property type="entry name" value="MYOTUBULARIN-RELATED"/>
    <property type="match status" value="1"/>
</dbReference>
<reference evidence="5" key="1">
    <citation type="submission" date="2016-11" db="UniProtKB">
        <authorList>
            <consortium name="WormBaseParasite"/>
        </authorList>
    </citation>
    <scope>IDENTIFICATION</scope>
</reference>
<dbReference type="Gene3D" id="2.30.29.30">
    <property type="entry name" value="Pleckstrin-homology domain (PH domain)/Phosphotyrosine-binding domain (PTB)"/>
    <property type="match status" value="1"/>
</dbReference>
<feature type="domain" description="Myotubularin phosphatase" evidence="3">
    <location>
        <begin position="236"/>
        <end position="578"/>
    </location>
</feature>
<dbReference type="InterPro" id="IPR029021">
    <property type="entry name" value="Prot-tyrosine_phosphatase-like"/>
</dbReference>
<dbReference type="InterPro" id="IPR011993">
    <property type="entry name" value="PH-like_dom_sf"/>
</dbReference>
<dbReference type="InterPro" id="IPR030564">
    <property type="entry name" value="Myotubularin"/>
</dbReference>
<dbReference type="Proteomes" id="UP000095280">
    <property type="component" value="Unplaced"/>
</dbReference>
<sequence>MYTVSHKTSISSTGKQEEHGIDLYKDEMVSYALGDKTGMTVSLQLPEKVWYIDGKLVLTNMRLVFLPVSIQGNFFPQVFIKDRANYLSIYLPSIDHLVLVQSQRKKTKVRSFSCAAQNSSLPSKVDKLEINCCDFTRYKFCFNSQHRQRRSLLEGLSKSGAGSSGSGGGGGGGGGGSAGGRPMGQLQWSAAGPIADELLSNGSRIIVPLIPTSSQQQSVPAVDKAAIEYYRDGGYPRLVLCHSATVIVIRSARSKDDSISESSSSFFKQSVEFEAQLRELYPNLEIFNCDQKLEQIRIVAQARRRLLRHCVTAATSSDSISLDRLRKNDSDASFYSGLEATGWLRLVHQCLDTAAQLAQDVQQRNKTIWLVESTDRDWNCLLASLIRLMLCPESRSLAGFQQLVQLEWVSRHPFRTRLLNLGQMDEVDDSATAIDQGSVASGSASGPVPSPGGVSTGSGSGGGPLFLLFLDCVWQLTKRYPAAFEMSSVYLTLLHDTIQWPVFQENATASIDDILFGGGCGGSGDSAVPAQLGSLFDWQAYVNPGVRELFINILYRQISNPIMNRWQVCELQFWTENYSRNARFASTDKLMPNTVYTAPTVNNLQRILHSNGSNLSPPTRLACYYGNQSVSPHYGCPFSWSAGQIVDELLRNHLKEVGADFTSQLDPTHL</sequence>
<dbReference type="GO" id="GO:0005737">
    <property type="term" value="C:cytoplasm"/>
    <property type="evidence" value="ECO:0007669"/>
    <property type="project" value="TreeGrafter"/>
</dbReference>
<evidence type="ECO:0000256" key="1">
    <source>
        <dbReference type="ARBA" id="ARBA00007471"/>
    </source>
</evidence>
<dbReference type="PANTHER" id="PTHR10807:SF110">
    <property type="entry name" value="FI17948P1"/>
    <property type="match status" value="1"/>
</dbReference>
<proteinExistence type="inferred from homology"/>
<dbReference type="SUPFAM" id="SSF52799">
    <property type="entry name" value="(Phosphotyrosine protein) phosphatases II"/>
    <property type="match status" value="1"/>
</dbReference>
<dbReference type="AlphaFoldDB" id="A0A1I8GG22"/>
<accession>A0A1I8GG22</accession>
<feature type="region of interest" description="Disordered" evidence="2">
    <location>
        <begin position="156"/>
        <end position="182"/>
    </location>
</feature>
<keyword evidence="4" id="KW-1185">Reference proteome</keyword>
<feature type="compositionally biased region" description="Low complexity" evidence="2">
    <location>
        <begin position="438"/>
        <end position="453"/>
    </location>
</feature>
<feature type="compositionally biased region" description="Gly residues" evidence="2">
    <location>
        <begin position="162"/>
        <end position="182"/>
    </location>
</feature>
<dbReference type="Pfam" id="PF06602">
    <property type="entry name" value="Myotub-related"/>
    <property type="match status" value="1"/>
</dbReference>
<evidence type="ECO:0000313" key="4">
    <source>
        <dbReference type="Proteomes" id="UP000095280"/>
    </source>
</evidence>
<feature type="region of interest" description="Disordered" evidence="2">
    <location>
        <begin position="438"/>
        <end position="457"/>
    </location>
</feature>
<dbReference type="WBParaSite" id="maker-uti_cns_0001905-snap-gene-0.2-mRNA-1">
    <property type="protein sequence ID" value="maker-uti_cns_0001905-snap-gene-0.2-mRNA-1"/>
    <property type="gene ID" value="maker-uti_cns_0001905-snap-gene-0.2"/>
</dbReference>
<comment type="similarity">
    <text evidence="1">Belongs to the protein-tyrosine phosphatase family. Non-receptor class myotubularin subfamily.</text>
</comment>
<dbReference type="InterPro" id="IPR010569">
    <property type="entry name" value="Myotubularin-like_Pase_dom"/>
</dbReference>
<organism evidence="4 5">
    <name type="scientific">Macrostomum lignano</name>
    <dbReference type="NCBI Taxonomy" id="282301"/>
    <lineage>
        <taxon>Eukaryota</taxon>
        <taxon>Metazoa</taxon>
        <taxon>Spiralia</taxon>
        <taxon>Lophotrochozoa</taxon>
        <taxon>Platyhelminthes</taxon>
        <taxon>Rhabditophora</taxon>
        <taxon>Macrostomorpha</taxon>
        <taxon>Macrostomida</taxon>
        <taxon>Macrostomidae</taxon>
        <taxon>Macrostomum</taxon>
    </lineage>
</organism>
<evidence type="ECO:0000259" key="3">
    <source>
        <dbReference type="PROSITE" id="PS51339"/>
    </source>
</evidence>
<evidence type="ECO:0000256" key="2">
    <source>
        <dbReference type="SAM" id="MobiDB-lite"/>
    </source>
</evidence>
<dbReference type="PROSITE" id="PS51339">
    <property type="entry name" value="PPASE_MYOTUBULARIN"/>
    <property type="match status" value="1"/>
</dbReference>
<evidence type="ECO:0000313" key="5">
    <source>
        <dbReference type="WBParaSite" id="maker-uti_cns_0001905-snap-gene-0.2-mRNA-1"/>
    </source>
</evidence>